<keyword evidence="7" id="KW-0067">ATP-binding</keyword>
<proteinExistence type="predicted"/>
<evidence type="ECO:0000256" key="9">
    <source>
        <dbReference type="SAM" id="Phobius"/>
    </source>
</evidence>
<dbReference type="InterPro" id="IPR005467">
    <property type="entry name" value="His_kinase_dom"/>
</dbReference>
<keyword evidence="9" id="KW-0472">Membrane</keyword>
<dbReference type="GO" id="GO:0005524">
    <property type="term" value="F:ATP binding"/>
    <property type="evidence" value="ECO:0007669"/>
    <property type="project" value="UniProtKB-KW"/>
</dbReference>
<keyword evidence="5" id="KW-0547">Nucleotide-binding</keyword>
<feature type="domain" description="Histidine kinase" evidence="10">
    <location>
        <begin position="367"/>
        <end position="584"/>
    </location>
</feature>
<evidence type="ECO:0000256" key="3">
    <source>
        <dbReference type="ARBA" id="ARBA00022553"/>
    </source>
</evidence>
<dbReference type="PROSITE" id="PS50109">
    <property type="entry name" value="HIS_KIN"/>
    <property type="match status" value="1"/>
</dbReference>
<dbReference type="InterPro" id="IPR004358">
    <property type="entry name" value="Sig_transdc_His_kin-like_C"/>
</dbReference>
<evidence type="ECO:0000313" key="11">
    <source>
        <dbReference type="EMBL" id="RXK08645.1"/>
    </source>
</evidence>
<dbReference type="SUPFAM" id="SSF47384">
    <property type="entry name" value="Homodimeric domain of signal transducing histidine kinase"/>
    <property type="match status" value="1"/>
</dbReference>
<keyword evidence="3" id="KW-0597">Phosphoprotein</keyword>
<dbReference type="SUPFAM" id="SSF55874">
    <property type="entry name" value="ATPase domain of HSP90 chaperone/DNA topoisomerase II/histidine kinase"/>
    <property type="match status" value="1"/>
</dbReference>
<comment type="caution">
    <text evidence="11">The sequence shown here is derived from an EMBL/GenBank/DDBJ whole genome shotgun (WGS) entry which is preliminary data.</text>
</comment>
<keyword evidence="8" id="KW-0902">Two-component regulatory system</keyword>
<dbReference type="InterPro" id="IPR036097">
    <property type="entry name" value="HisK_dim/P_sf"/>
</dbReference>
<dbReference type="PRINTS" id="PR00344">
    <property type="entry name" value="BCTRLSENSOR"/>
</dbReference>
<evidence type="ECO:0000256" key="8">
    <source>
        <dbReference type="ARBA" id="ARBA00023012"/>
    </source>
</evidence>
<dbReference type="AlphaFoldDB" id="A0A4Q1AVE6"/>
<dbReference type="GO" id="GO:0000155">
    <property type="term" value="F:phosphorelay sensor kinase activity"/>
    <property type="evidence" value="ECO:0007669"/>
    <property type="project" value="InterPro"/>
</dbReference>
<reference evidence="11 12" key="1">
    <citation type="submission" date="2017-10" db="EMBL/GenBank/DDBJ databases">
        <title>Genomics of the genus Arcobacter.</title>
        <authorList>
            <person name="Perez-Cataluna A."/>
            <person name="Figueras M.J."/>
        </authorList>
    </citation>
    <scope>NUCLEOTIDE SEQUENCE [LARGE SCALE GENOMIC DNA]</scope>
    <source>
        <strain evidence="11 12">CECT 8441</strain>
    </source>
</reference>
<evidence type="ECO:0000256" key="1">
    <source>
        <dbReference type="ARBA" id="ARBA00000085"/>
    </source>
</evidence>
<protein>
    <recommendedName>
        <fullName evidence="2">histidine kinase</fullName>
        <ecNumber evidence="2">2.7.13.3</ecNumber>
    </recommendedName>
</protein>
<dbReference type="SMART" id="SM00387">
    <property type="entry name" value="HATPase_c"/>
    <property type="match status" value="1"/>
</dbReference>
<dbReference type="Gene3D" id="1.10.287.130">
    <property type="match status" value="1"/>
</dbReference>
<sequence length="587" mass="68633">MRLKYFIFFIVLSFITYLALNFIVKDSKDKFLEQTTLNYEKAYNSVLSQYKDLSEVIFTGLLRFTRVDEKLLDIQSKNIEERNSIRKELYLQTISRFNSLEKKHIISINYILPDNTIFLKMLDPLDYGMELSSKRETINFVLKNKIPTYSYEIGRYGSGYRFAYPIIKNDTFLGIISLTFSERAITSSLMNQYEVFSNFIIYNKDFDKEFLNYTNTYQRAHFDNFLHRKEVLEDLKEYSQKNINQIKPSEDISKVLYERGEKKEASSIFIDEKDSIVTIIPIHHLLTKEYLGFISLISKGNTINLINSNHYTILTLLIILYFSLTLLFLQQRIKILKDKSLNEEMLKKDQQLLEQAKMAQMGEMIGNIAHQWRQPLSAISTVASGIKLNYEYGILNQDDISKNMDIIVENTKYLSKTIDTFRDFIKEKRVEKEVLIQEKIEESLKIVQSSLENNHIKLIKEIDYNNPVLIHMISEELSQVIINIINNAKDAIIINQIKEGWIKISQYSNEKECYIYIEDNAGGIEESLISKIFDPYFTTKHQSQGTGLGLYMSKIIIEKHLHGKIVVSNIKDGALFKIIIPLKKEIK</sequence>
<dbReference type="InterPro" id="IPR003661">
    <property type="entry name" value="HisK_dim/P_dom"/>
</dbReference>
<dbReference type="RefSeq" id="WP_129086187.1">
    <property type="nucleotide sequence ID" value="NZ_CP053836.1"/>
</dbReference>
<keyword evidence="9" id="KW-1133">Transmembrane helix</keyword>
<feature type="transmembrane region" description="Helical" evidence="9">
    <location>
        <begin position="311"/>
        <end position="329"/>
    </location>
</feature>
<evidence type="ECO:0000259" key="10">
    <source>
        <dbReference type="PROSITE" id="PS50109"/>
    </source>
</evidence>
<organism evidence="11 12">
    <name type="scientific">Halarcobacter ebronensis</name>
    <dbReference type="NCBI Taxonomy" id="1462615"/>
    <lineage>
        <taxon>Bacteria</taxon>
        <taxon>Pseudomonadati</taxon>
        <taxon>Campylobacterota</taxon>
        <taxon>Epsilonproteobacteria</taxon>
        <taxon>Campylobacterales</taxon>
        <taxon>Arcobacteraceae</taxon>
        <taxon>Halarcobacter</taxon>
    </lineage>
</organism>
<accession>A0A4Q1AVE6</accession>
<dbReference type="InterPro" id="IPR003594">
    <property type="entry name" value="HATPase_dom"/>
</dbReference>
<dbReference type="PANTHER" id="PTHR43065:SF10">
    <property type="entry name" value="PEROXIDE STRESS-ACTIVATED HISTIDINE KINASE MAK3"/>
    <property type="match status" value="1"/>
</dbReference>
<dbReference type="EMBL" id="PDKK01000001">
    <property type="protein sequence ID" value="RXK08645.1"/>
    <property type="molecule type" value="Genomic_DNA"/>
</dbReference>
<evidence type="ECO:0000256" key="6">
    <source>
        <dbReference type="ARBA" id="ARBA00022777"/>
    </source>
</evidence>
<dbReference type="CDD" id="cd00082">
    <property type="entry name" value="HisKA"/>
    <property type="match status" value="1"/>
</dbReference>
<evidence type="ECO:0000256" key="4">
    <source>
        <dbReference type="ARBA" id="ARBA00022679"/>
    </source>
</evidence>
<comment type="catalytic activity">
    <reaction evidence="1">
        <text>ATP + protein L-histidine = ADP + protein N-phospho-L-histidine.</text>
        <dbReference type="EC" id="2.7.13.3"/>
    </reaction>
</comment>
<evidence type="ECO:0000256" key="7">
    <source>
        <dbReference type="ARBA" id="ARBA00022840"/>
    </source>
</evidence>
<dbReference type="SMART" id="SM00388">
    <property type="entry name" value="HisKA"/>
    <property type="match status" value="1"/>
</dbReference>
<dbReference type="PANTHER" id="PTHR43065">
    <property type="entry name" value="SENSOR HISTIDINE KINASE"/>
    <property type="match status" value="1"/>
</dbReference>
<evidence type="ECO:0000313" key="12">
    <source>
        <dbReference type="Proteomes" id="UP000289758"/>
    </source>
</evidence>
<evidence type="ECO:0000256" key="5">
    <source>
        <dbReference type="ARBA" id="ARBA00022741"/>
    </source>
</evidence>
<dbReference type="EC" id="2.7.13.3" evidence="2"/>
<dbReference type="Pfam" id="PF02518">
    <property type="entry name" value="HATPase_c"/>
    <property type="match status" value="1"/>
</dbReference>
<dbReference type="OrthoDB" id="5349301at2"/>
<keyword evidence="6" id="KW-0418">Kinase</keyword>
<dbReference type="Proteomes" id="UP000289758">
    <property type="component" value="Unassembled WGS sequence"/>
</dbReference>
<gene>
    <name evidence="11" type="ORF">CRV07_02270</name>
</gene>
<name>A0A4Q1AVE6_9BACT</name>
<dbReference type="Gene3D" id="3.30.565.10">
    <property type="entry name" value="Histidine kinase-like ATPase, C-terminal domain"/>
    <property type="match status" value="1"/>
</dbReference>
<evidence type="ECO:0000256" key="2">
    <source>
        <dbReference type="ARBA" id="ARBA00012438"/>
    </source>
</evidence>
<keyword evidence="9" id="KW-0812">Transmembrane</keyword>
<feature type="transmembrane region" description="Helical" evidence="9">
    <location>
        <begin position="5"/>
        <end position="24"/>
    </location>
</feature>
<keyword evidence="4" id="KW-0808">Transferase</keyword>
<dbReference type="InterPro" id="IPR036890">
    <property type="entry name" value="HATPase_C_sf"/>
</dbReference>
<keyword evidence="12" id="KW-1185">Reference proteome</keyword>